<comment type="caution">
    <text evidence="2">The sequence shown here is derived from an EMBL/GenBank/DDBJ whole genome shotgun (WGS) entry which is preliminary data.</text>
</comment>
<name>A0ABD5V9R9_9EURY</name>
<evidence type="ECO:0000313" key="3">
    <source>
        <dbReference type="Proteomes" id="UP001596395"/>
    </source>
</evidence>
<feature type="domain" description="DUF8027" evidence="1">
    <location>
        <begin position="1"/>
        <end position="55"/>
    </location>
</feature>
<dbReference type="Proteomes" id="UP001596395">
    <property type="component" value="Unassembled WGS sequence"/>
</dbReference>
<sequence>MVIPGYDLDDLDENLRERIDEKKLDDVLDDEDRARLDAGESLLDVLDDDDLDRVTA</sequence>
<organism evidence="2 3">
    <name type="scientific">Halorubellus litoreus</name>
    <dbReference type="NCBI Taxonomy" id="755308"/>
    <lineage>
        <taxon>Archaea</taxon>
        <taxon>Methanobacteriati</taxon>
        <taxon>Methanobacteriota</taxon>
        <taxon>Stenosarchaea group</taxon>
        <taxon>Halobacteria</taxon>
        <taxon>Halobacteriales</taxon>
        <taxon>Halorubellaceae</taxon>
        <taxon>Halorubellus</taxon>
    </lineage>
</organism>
<evidence type="ECO:0000313" key="2">
    <source>
        <dbReference type="EMBL" id="MFC6952304.1"/>
    </source>
</evidence>
<evidence type="ECO:0000259" key="1">
    <source>
        <dbReference type="Pfam" id="PF26070"/>
    </source>
</evidence>
<proteinExistence type="predicted"/>
<dbReference type="RefSeq" id="WP_336349291.1">
    <property type="nucleotide sequence ID" value="NZ_JAZAQL010000001.1"/>
</dbReference>
<dbReference type="EMBL" id="JBHSXN010000001">
    <property type="protein sequence ID" value="MFC6952304.1"/>
    <property type="molecule type" value="Genomic_DNA"/>
</dbReference>
<dbReference type="AlphaFoldDB" id="A0ABD5V9R9"/>
<keyword evidence="3" id="KW-1185">Reference proteome</keyword>
<dbReference type="Pfam" id="PF26070">
    <property type="entry name" value="DUF8027"/>
    <property type="match status" value="1"/>
</dbReference>
<reference evidence="2 3" key="1">
    <citation type="journal article" date="2019" name="Int. J. Syst. Evol. Microbiol.">
        <title>The Global Catalogue of Microorganisms (GCM) 10K type strain sequencing project: providing services to taxonomists for standard genome sequencing and annotation.</title>
        <authorList>
            <consortium name="The Broad Institute Genomics Platform"/>
            <consortium name="The Broad Institute Genome Sequencing Center for Infectious Disease"/>
            <person name="Wu L."/>
            <person name="Ma J."/>
        </authorList>
    </citation>
    <scope>NUCLEOTIDE SEQUENCE [LARGE SCALE GENOMIC DNA]</scope>
    <source>
        <strain evidence="2 3">GX26</strain>
    </source>
</reference>
<dbReference type="InterPro" id="IPR058340">
    <property type="entry name" value="DUF8027"/>
</dbReference>
<accession>A0ABD5V9R9</accession>
<protein>
    <recommendedName>
        <fullName evidence="1">DUF8027 domain-containing protein</fullName>
    </recommendedName>
</protein>
<gene>
    <name evidence="2" type="ORF">ACFQGB_05470</name>
</gene>